<accession>A0A9P0J2R3</accession>
<dbReference type="EMBL" id="OU899035">
    <property type="protein sequence ID" value="CAH1725601.1"/>
    <property type="molecule type" value="Genomic_DNA"/>
</dbReference>
<sequence length="132" mass="16050">MFVLLYCKIAWRFAKTLQHRCRDTITYGENQQGTTVCCYRVFAVGRRFAAESSRWLRWKGKNFRLVNEIFNNETFPASSTKDVFTRKPPHVRTHLRRREYIYAYNKILQYVNRRYIQYYARYIYIHVGVSVV</sequence>
<reference evidence="1" key="2">
    <citation type="submission" date="2022-10" db="EMBL/GenBank/DDBJ databases">
        <authorList>
            <consortium name="ENA_rothamsted_submissions"/>
            <consortium name="culmorum"/>
            <person name="King R."/>
        </authorList>
    </citation>
    <scope>NUCLEOTIDE SEQUENCE</scope>
</reference>
<keyword evidence="2" id="KW-1185">Reference proteome</keyword>
<dbReference type="AlphaFoldDB" id="A0A9P0J2R3"/>
<dbReference type="Proteomes" id="UP001154329">
    <property type="component" value="Chromosome 2"/>
</dbReference>
<gene>
    <name evidence="1" type="ORF">APHIGO_LOCUS6646</name>
</gene>
<protein>
    <submittedName>
        <fullName evidence="1">Uncharacterized protein</fullName>
    </submittedName>
</protein>
<reference evidence="1" key="1">
    <citation type="submission" date="2022-02" db="EMBL/GenBank/DDBJ databases">
        <authorList>
            <person name="King R."/>
        </authorList>
    </citation>
    <scope>NUCLEOTIDE SEQUENCE</scope>
</reference>
<evidence type="ECO:0000313" key="1">
    <source>
        <dbReference type="EMBL" id="CAH1725601.1"/>
    </source>
</evidence>
<organism evidence="1 2">
    <name type="scientific">Aphis gossypii</name>
    <name type="common">Cotton aphid</name>
    <dbReference type="NCBI Taxonomy" id="80765"/>
    <lineage>
        <taxon>Eukaryota</taxon>
        <taxon>Metazoa</taxon>
        <taxon>Ecdysozoa</taxon>
        <taxon>Arthropoda</taxon>
        <taxon>Hexapoda</taxon>
        <taxon>Insecta</taxon>
        <taxon>Pterygota</taxon>
        <taxon>Neoptera</taxon>
        <taxon>Paraneoptera</taxon>
        <taxon>Hemiptera</taxon>
        <taxon>Sternorrhyncha</taxon>
        <taxon>Aphidomorpha</taxon>
        <taxon>Aphidoidea</taxon>
        <taxon>Aphididae</taxon>
        <taxon>Aphidini</taxon>
        <taxon>Aphis</taxon>
        <taxon>Aphis</taxon>
    </lineage>
</organism>
<name>A0A9P0J2R3_APHGO</name>
<evidence type="ECO:0000313" key="2">
    <source>
        <dbReference type="Proteomes" id="UP001154329"/>
    </source>
</evidence>
<proteinExistence type="predicted"/>